<evidence type="ECO:0000313" key="4">
    <source>
        <dbReference type="Proteomes" id="UP000198660"/>
    </source>
</evidence>
<dbReference type="AlphaFoldDB" id="A0A1I6RNZ4"/>
<reference evidence="4" key="1">
    <citation type="submission" date="2016-10" db="EMBL/GenBank/DDBJ databases">
        <authorList>
            <person name="Varghese N."/>
            <person name="Submissions S."/>
        </authorList>
    </citation>
    <scope>NUCLEOTIDE SEQUENCE [LARGE SCALE GENOMIC DNA]</scope>
    <source>
        <strain evidence="4">DSM 45789</strain>
    </source>
</reference>
<evidence type="ECO:0000256" key="1">
    <source>
        <dbReference type="SAM" id="MobiDB-lite"/>
    </source>
</evidence>
<dbReference type="OrthoDB" id="110463at2"/>
<accession>A0A1I6RNZ4</accession>
<protein>
    <submittedName>
        <fullName evidence="3">Spore maturation protein CgeB</fullName>
    </submittedName>
</protein>
<organism evidence="3 4">
    <name type="scientific">Marininema halotolerans</name>
    <dbReference type="NCBI Taxonomy" id="1155944"/>
    <lineage>
        <taxon>Bacteria</taxon>
        <taxon>Bacillati</taxon>
        <taxon>Bacillota</taxon>
        <taxon>Bacilli</taxon>
        <taxon>Bacillales</taxon>
        <taxon>Thermoactinomycetaceae</taxon>
        <taxon>Marininema</taxon>
    </lineage>
</organism>
<dbReference type="Proteomes" id="UP000198660">
    <property type="component" value="Unassembled WGS sequence"/>
</dbReference>
<dbReference type="RefSeq" id="WP_091836583.1">
    <property type="nucleotide sequence ID" value="NZ_FPAA01000005.1"/>
</dbReference>
<sequence>MRFLYIASGGHSYSDLDPNFIQTFRKLASELDWFHFQVYQPNQESRSQLTHLIRSFRPEVIISLRGALTPQEVMHFRKMGIYMGLWIVDDPYLLKLHQRQVVPYHFMVTQEASCVSFYRKRKKACFYLPLGVNEKTYRPLQVAPHYRSDICFVGSALPARIKTIDTIASFLQGKKFILVGRWWERLKNYHRLKHGIINQTIPPTETAKYYNGANIVLNIHRTKNDVRGNPYGMPANTPNNRTFDIAACRSFQLVSHRRDLHRFLKVGHEVVSYKGLVELKQKVHYYLKHPAKREQIAIRAYRRTLRDHTYTRKMRGFLHQLRIHMQKVRTTSEEDGLFEDIESPQDGDFLNEGEPLNQ</sequence>
<feature type="region of interest" description="Disordered" evidence="1">
    <location>
        <begin position="334"/>
        <end position="358"/>
    </location>
</feature>
<name>A0A1I6RNZ4_9BACL</name>
<evidence type="ECO:0000313" key="3">
    <source>
        <dbReference type="EMBL" id="SFS66425.1"/>
    </source>
</evidence>
<dbReference type="InterPro" id="IPR055259">
    <property type="entry name" value="YkvP/CgeB_Glyco_trans-like"/>
</dbReference>
<gene>
    <name evidence="3" type="ORF">SAMN05444972_105250</name>
</gene>
<dbReference type="EMBL" id="FPAA01000005">
    <property type="protein sequence ID" value="SFS66425.1"/>
    <property type="molecule type" value="Genomic_DNA"/>
</dbReference>
<proteinExistence type="predicted"/>
<evidence type="ECO:0000259" key="2">
    <source>
        <dbReference type="Pfam" id="PF13524"/>
    </source>
</evidence>
<keyword evidence="4" id="KW-1185">Reference proteome</keyword>
<feature type="compositionally biased region" description="Acidic residues" evidence="1">
    <location>
        <begin position="334"/>
        <end position="351"/>
    </location>
</feature>
<feature type="domain" description="Spore protein YkvP/CgeB glycosyl transferase-like" evidence="2">
    <location>
        <begin position="171"/>
        <end position="317"/>
    </location>
</feature>
<dbReference type="Pfam" id="PF13524">
    <property type="entry name" value="Glyco_trans_1_2"/>
    <property type="match status" value="1"/>
</dbReference>